<name>M5UP17_9BACT</name>
<accession>M5UP17</accession>
<evidence type="ECO:0000256" key="1">
    <source>
        <dbReference type="SAM" id="MobiDB-lite"/>
    </source>
</evidence>
<dbReference type="PATRIC" id="fig|1263870.3.peg.918"/>
<gene>
    <name evidence="3" type="ORF">RSSM_00842</name>
</gene>
<reference evidence="3 4" key="1">
    <citation type="journal article" date="2013" name="Mar. Genomics">
        <title>Expression of sulfatases in Rhodopirellula baltica and the diversity of sulfatases in the genus Rhodopirellula.</title>
        <authorList>
            <person name="Wegner C.E."/>
            <person name="Richter-Heitmann T."/>
            <person name="Klindworth A."/>
            <person name="Klockow C."/>
            <person name="Richter M."/>
            <person name="Achstetter T."/>
            <person name="Glockner F.O."/>
            <person name="Harder J."/>
        </authorList>
    </citation>
    <scope>NUCLEOTIDE SEQUENCE [LARGE SCALE GENOMIC DNA]</scope>
    <source>
        <strain evidence="3 4">SM41</strain>
    </source>
</reference>
<feature type="region of interest" description="Disordered" evidence="1">
    <location>
        <begin position="24"/>
        <end position="60"/>
    </location>
</feature>
<dbReference type="EMBL" id="ANOH01000068">
    <property type="protein sequence ID" value="EMI57733.1"/>
    <property type="molecule type" value="Genomic_DNA"/>
</dbReference>
<keyword evidence="2" id="KW-0732">Signal</keyword>
<protein>
    <submittedName>
        <fullName evidence="3">Secreted protein</fullName>
    </submittedName>
</protein>
<dbReference type="AlphaFoldDB" id="M5UP17"/>
<evidence type="ECO:0000313" key="3">
    <source>
        <dbReference type="EMBL" id="EMI57733.1"/>
    </source>
</evidence>
<dbReference type="RefSeq" id="WP_008674683.1">
    <property type="nucleotide sequence ID" value="NZ_ANOH01000068.1"/>
</dbReference>
<dbReference type="Proteomes" id="UP000011885">
    <property type="component" value="Unassembled WGS sequence"/>
</dbReference>
<evidence type="ECO:0000313" key="4">
    <source>
        <dbReference type="Proteomes" id="UP000011885"/>
    </source>
</evidence>
<evidence type="ECO:0000256" key="2">
    <source>
        <dbReference type="SAM" id="SignalP"/>
    </source>
</evidence>
<feature type="compositionally biased region" description="Basic and acidic residues" evidence="1">
    <location>
        <begin position="37"/>
        <end position="60"/>
    </location>
</feature>
<keyword evidence="4" id="KW-1185">Reference proteome</keyword>
<proteinExistence type="predicted"/>
<feature type="signal peptide" evidence="2">
    <location>
        <begin position="1"/>
        <end position="16"/>
    </location>
</feature>
<sequence>MKLIKLFLLMSCLCLAVGCGDPQPQNMLEGAEESELEDIRQRLEKQQQERASQTDRPEGQ</sequence>
<dbReference type="OrthoDB" id="9898566at2"/>
<organism evidence="3 4">
    <name type="scientific">Rhodopirellula sallentina SM41</name>
    <dbReference type="NCBI Taxonomy" id="1263870"/>
    <lineage>
        <taxon>Bacteria</taxon>
        <taxon>Pseudomonadati</taxon>
        <taxon>Planctomycetota</taxon>
        <taxon>Planctomycetia</taxon>
        <taxon>Pirellulales</taxon>
        <taxon>Pirellulaceae</taxon>
        <taxon>Rhodopirellula</taxon>
    </lineage>
</organism>
<dbReference type="PROSITE" id="PS51257">
    <property type="entry name" value="PROKAR_LIPOPROTEIN"/>
    <property type="match status" value="1"/>
</dbReference>
<comment type="caution">
    <text evidence="3">The sequence shown here is derived from an EMBL/GenBank/DDBJ whole genome shotgun (WGS) entry which is preliminary data.</text>
</comment>
<feature type="chain" id="PRO_5004073160" evidence="2">
    <location>
        <begin position="17"/>
        <end position="60"/>
    </location>
</feature>